<keyword evidence="5" id="KW-1185">Reference proteome</keyword>
<evidence type="ECO:0000313" key="4">
    <source>
        <dbReference type="EMBL" id="TYG87102.1"/>
    </source>
</evidence>
<feature type="repeat" description="PPR" evidence="3">
    <location>
        <begin position="110"/>
        <end position="144"/>
    </location>
</feature>
<organism evidence="4 5">
    <name type="scientific">Gossypium darwinii</name>
    <name type="common">Darwin's cotton</name>
    <name type="synonym">Gossypium barbadense var. darwinii</name>
    <dbReference type="NCBI Taxonomy" id="34276"/>
    <lineage>
        <taxon>Eukaryota</taxon>
        <taxon>Viridiplantae</taxon>
        <taxon>Streptophyta</taxon>
        <taxon>Embryophyta</taxon>
        <taxon>Tracheophyta</taxon>
        <taxon>Spermatophyta</taxon>
        <taxon>Magnoliopsida</taxon>
        <taxon>eudicotyledons</taxon>
        <taxon>Gunneridae</taxon>
        <taxon>Pentapetalae</taxon>
        <taxon>rosids</taxon>
        <taxon>malvids</taxon>
        <taxon>Malvales</taxon>
        <taxon>Malvaceae</taxon>
        <taxon>Malvoideae</taxon>
        <taxon>Gossypium</taxon>
    </lineage>
</organism>
<feature type="repeat" description="PPR" evidence="3">
    <location>
        <begin position="290"/>
        <end position="324"/>
    </location>
</feature>
<feature type="repeat" description="PPR" evidence="3">
    <location>
        <begin position="255"/>
        <end position="289"/>
    </location>
</feature>
<comment type="similarity">
    <text evidence="1">Belongs to the PPR family. P subfamily.</text>
</comment>
<dbReference type="AlphaFoldDB" id="A0A5D2E1B7"/>
<reference evidence="4 5" key="1">
    <citation type="submission" date="2019-06" db="EMBL/GenBank/DDBJ databases">
        <title>WGS assembly of Gossypium darwinii.</title>
        <authorList>
            <person name="Chen Z.J."/>
            <person name="Sreedasyam A."/>
            <person name="Ando A."/>
            <person name="Song Q."/>
            <person name="De L."/>
            <person name="Hulse-Kemp A."/>
            <person name="Ding M."/>
            <person name="Ye W."/>
            <person name="Kirkbride R."/>
            <person name="Jenkins J."/>
            <person name="Plott C."/>
            <person name="Lovell J."/>
            <person name="Lin Y.-M."/>
            <person name="Vaughn R."/>
            <person name="Liu B."/>
            <person name="Li W."/>
            <person name="Simpson S."/>
            <person name="Scheffler B."/>
            <person name="Saski C."/>
            <person name="Grover C."/>
            <person name="Hu G."/>
            <person name="Conover J."/>
            <person name="Carlson J."/>
            <person name="Shu S."/>
            <person name="Boston L."/>
            <person name="Williams M."/>
            <person name="Peterson D."/>
            <person name="Mcgee K."/>
            <person name="Jones D."/>
            <person name="Wendel J."/>
            <person name="Stelly D."/>
            <person name="Grimwood J."/>
            <person name="Schmutz J."/>
        </authorList>
    </citation>
    <scope>NUCLEOTIDE SEQUENCE [LARGE SCALE GENOMIC DNA]</scope>
    <source>
        <strain evidence="4">1808015.09</strain>
    </source>
</reference>
<feature type="repeat" description="PPR" evidence="3">
    <location>
        <begin position="325"/>
        <end position="359"/>
    </location>
</feature>
<dbReference type="InterPro" id="IPR002885">
    <property type="entry name" value="PPR_rpt"/>
</dbReference>
<dbReference type="PANTHER" id="PTHR46128:SF307">
    <property type="entry name" value="PENTACOTRIPEPTIDE-REPEAT REGION OF PRORP DOMAIN-CONTAINING PROTEIN"/>
    <property type="match status" value="1"/>
</dbReference>
<accession>A0A5D2E1B7</accession>
<feature type="repeat" description="PPR" evidence="3">
    <location>
        <begin position="75"/>
        <end position="109"/>
    </location>
</feature>
<evidence type="ECO:0000256" key="1">
    <source>
        <dbReference type="ARBA" id="ARBA00007626"/>
    </source>
</evidence>
<gene>
    <name evidence="4" type="ORF">ES288_A13G186100v1</name>
</gene>
<evidence type="ECO:0000256" key="2">
    <source>
        <dbReference type="ARBA" id="ARBA00022737"/>
    </source>
</evidence>
<evidence type="ECO:0000256" key="3">
    <source>
        <dbReference type="PROSITE-ProRule" id="PRU00708"/>
    </source>
</evidence>
<dbReference type="NCBIfam" id="TIGR00756">
    <property type="entry name" value="PPR"/>
    <property type="match status" value="4"/>
</dbReference>
<dbReference type="Pfam" id="PF13041">
    <property type="entry name" value="PPR_2"/>
    <property type="match status" value="3"/>
</dbReference>
<dbReference type="Pfam" id="PF01535">
    <property type="entry name" value="PPR"/>
    <property type="match status" value="1"/>
</dbReference>
<dbReference type="InterPro" id="IPR011990">
    <property type="entry name" value="TPR-like_helical_dom_sf"/>
</dbReference>
<protein>
    <recommendedName>
        <fullName evidence="6">Pentacotripeptide-repeat region of PRORP domain-containing protein</fullName>
    </recommendedName>
</protein>
<proteinExistence type="inferred from homology"/>
<evidence type="ECO:0008006" key="6">
    <source>
        <dbReference type="Google" id="ProtNLM"/>
    </source>
</evidence>
<evidence type="ECO:0000313" key="5">
    <source>
        <dbReference type="Proteomes" id="UP000323506"/>
    </source>
</evidence>
<dbReference type="PROSITE" id="PS51375">
    <property type="entry name" value="PPR"/>
    <property type="match status" value="6"/>
</dbReference>
<dbReference type="PANTHER" id="PTHR46128">
    <property type="entry name" value="MITOCHONDRIAL GROUP I INTRON SPLICING FACTOR CCM1"/>
    <property type="match status" value="1"/>
</dbReference>
<name>A0A5D2E1B7_GOSDA</name>
<dbReference type="InterPro" id="IPR050872">
    <property type="entry name" value="PPR_P_subfamily"/>
</dbReference>
<dbReference type="EMBL" id="CM017700">
    <property type="protein sequence ID" value="TYG87102.1"/>
    <property type="molecule type" value="Genomic_DNA"/>
</dbReference>
<dbReference type="Gene3D" id="1.25.40.10">
    <property type="entry name" value="Tetratricopeptide repeat domain"/>
    <property type="match status" value="4"/>
</dbReference>
<dbReference type="Proteomes" id="UP000323506">
    <property type="component" value="Chromosome A13"/>
</dbReference>
<keyword evidence="2" id="KW-0677">Repeat</keyword>
<feature type="repeat" description="PPR" evidence="3">
    <location>
        <begin position="145"/>
        <end position="179"/>
    </location>
</feature>
<sequence>MVHRFSTRLLNVCIGSLFKAHKLEKAESVIINGIRLGVLPDVVTYNISIDAYCCFGIDAGYAILHRMREADVTLDIISYNSLIASTTRNHQIDRSFDLFDEMIQRGIAPDVWSYNILMHDLFKLGKPDLANRIFKDIIIAEYSPSIATFNIMMNGLCKNGYTNNAFMLFRNLQHHGFVPELLTYNILVSGLCKIGRLRKKKFEERIELLLEMKSKRYTFVGFAYCTVIGALIKIGKAKQVTEFMVDMTEIGIELDIVSYNTLINFYCKTGESEKAYKLLDEIEKKGLECDKYTHTIMIDGLCRAGNIKGAAQHLKYMNMMGFDSNLVAYNCLVDGLCKVVQIDDKIKVYKSMEVRDSFTYSFLVYSLCRDKRYHFVAKLLLSCLRSGMKILKSAQRAVLLGLRYSGFPGEAKRLKSKIRIARILNR</sequence>